<evidence type="ECO:0000256" key="11">
    <source>
        <dbReference type="ARBA" id="ARBA00023237"/>
    </source>
</evidence>
<dbReference type="Pfam" id="PF03550">
    <property type="entry name" value="LolB"/>
    <property type="match status" value="1"/>
</dbReference>
<dbReference type="Gene3D" id="2.50.20.10">
    <property type="entry name" value="Lipoprotein localisation LolA/LolB/LppX"/>
    <property type="match status" value="1"/>
</dbReference>
<evidence type="ECO:0000256" key="3">
    <source>
        <dbReference type="ARBA" id="ARBA00011245"/>
    </source>
</evidence>
<evidence type="ECO:0000256" key="10">
    <source>
        <dbReference type="ARBA" id="ARBA00023186"/>
    </source>
</evidence>
<evidence type="ECO:0000256" key="5">
    <source>
        <dbReference type="ARBA" id="ARBA00022448"/>
    </source>
</evidence>
<dbReference type="EMBL" id="FOBH01000001">
    <property type="protein sequence ID" value="SEK38219.1"/>
    <property type="molecule type" value="Genomic_DNA"/>
</dbReference>
<evidence type="ECO:0000313" key="15">
    <source>
        <dbReference type="Proteomes" id="UP000198620"/>
    </source>
</evidence>
<reference evidence="14 15" key="1">
    <citation type="submission" date="2016-10" db="EMBL/GenBank/DDBJ databases">
        <authorList>
            <person name="de Groot N.N."/>
        </authorList>
    </citation>
    <scope>NUCLEOTIDE SEQUENCE [LARGE SCALE GENOMIC DNA]</scope>
    <source>
        <strain evidence="14 15">Nv1</strain>
    </source>
</reference>
<proteinExistence type="inferred from homology"/>
<keyword evidence="15" id="KW-1185">Reference proteome</keyword>
<dbReference type="STRING" id="1233.SAMN05216387_101296"/>
<dbReference type="HAMAP" id="MF_00233">
    <property type="entry name" value="LolB"/>
    <property type="match status" value="1"/>
</dbReference>
<name>A0A1H7GJD7_9PROT</name>
<evidence type="ECO:0000256" key="6">
    <source>
        <dbReference type="ARBA" id="ARBA00022729"/>
    </source>
</evidence>
<dbReference type="RefSeq" id="WP_090826284.1">
    <property type="nucleotide sequence ID" value="NZ_FOBH01000001.1"/>
</dbReference>
<dbReference type="NCBIfam" id="TIGR00548">
    <property type="entry name" value="lolB"/>
    <property type="match status" value="1"/>
</dbReference>
<dbReference type="CDD" id="cd16326">
    <property type="entry name" value="LolB"/>
    <property type="match status" value="1"/>
</dbReference>
<protein>
    <recommendedName>
        <fullName evidence="4 13">Outer-membrane lipoprotein LolB</fullName>
    </recommendedName>
</protein>
<dbReference type="SUPFAM" id="SSF89392">
    <property type="entry name" value="Prokaryotic lipoproteins and lipoprotein localization factors"/>
    <property type="match status" value="1"/>
</dbReference>
<dbReference type="PROSITE" id="PS51257">
    <property type="entry name" value="PROKAR_LIPOPROTEIN"/>
    <property type="match status" value="1"/>
</dbReference>
<dbReference type="GO" id="GO:0009279">
    <property type="term" value="C:cell outer membrane"/>
    <property type="evidence" value="ECO:0007669"/>
    <property type="project" value="UniProtKB-SubCell"/>
</dbReference>
<keyword evidence="8 13" id="KW-0472">Membrane</keyword>
<dbReference type="InterPro" id="IPR004565">
    <property type="entry name" value="OM_lipoprot_LolB"/>
</dbReference>
<evidence type="ECO:0000256" key="13">
    <source>
        <dbReference type="HAMAP-Rule" id="MF_00233"/>
    </source>
</evidence>
<evidence type="ECO:0000256" key="4">
    <source>
        <dbReference type="ARBA" id="ARBA00016202"/>
    </source>
</evidence>
<keyword evidence="5 13" id="KW-0813">Transport</keyword>
<keyword evidence="7 13" id="KW-0653">Protein transport</keyword>
<keyword evidence="9 13" id="KW-0564">Palmitate</keyword>
<evidence type="ECO:0000313" key="14">
    <source>
        <dbReference type="EMBL" id="SEK38219.1"/>
    </source>
</evidence>
<dbReference type="OrthoDB" id="9797618at2"/>
<organism evidence="14 15">
    <name type="scientific">Nitrosovibrio tenuis</name>
    <dbReference type="NCBI Taxonomy" id="1233"/>
    <lineage>
        <taxon>Bacteria</taxon>
        <taxon>Pseudomonadati</taxon>
        <taxon>Pseudomonadota</taxon>
        <taxon>Betaproteobacteria</taxon>
        <taxon>Nitrosomonadales</taxon>
        <taxon>Nitrosomonadaceae</taxon>
        <taxon>Nitrosovibrio</taxon>
    </lineage>
</organism>
<dbReference type="Proteomes" id="UP000198620">
    <property type="component" value="Unassembled WGS sequence"/>
</dbReference>
<dbReference type="AlphaFoldDB" id="A0A1H7GJD7"/>
<keyword evidence="6 13" id="KW-0732">Signal</keyword>
<evidence type="ECO:0000256" key="8">
    <source>
        <dbReference type="ARBA" id="ARBA00023136"/>
    </source>
</evidence>
<evidence type="ECO:0000256" key="1">
    <source>
        <dbReference type="ARBA" id="ARBA00004459"/>
    </source>
</evidence>
<dbReference type="GO" id="GO:0015031">
    <property type="term" value="P:protein transport"/>
    <property type="evidence" value="ECO:0007669"/>
    <property type="project" value="UniProtKB-KW"/>
</dbReference>
<keyword evidence="11 13" id="KW-0998">Cell outer membrane</keyword>
<evidence type="ECO:0000256" key="7">
    <source>
        <dbReference type="ARBA" id="ARBA00022927"/>
    </source>
</evidence>
<keyword evidence="12 13" id="KW-0449">Lipoprotein</keyword>
<evidence type="ECO:0000256" key="9">
    <source>
        <dbReference type="ARBA" id="ARBA00023139"/>
    </source>
</evidence>
<comment type="function">
    <text evidence="13">Plays a critical role in the incorporation of lipoproteins in the outer membrane after they are released by the LolA protein.</text>
</comment>
<accession>A0A1H7GJD7</accession>
<comment type="subcellular location">
    <subcellularLocation>
        <location evidence="1 13">Cell outer membrane</location>
        <topology evidence="1 13">Lipid-anchor</topology>
    </subcellularLocation>
</comment>
<gene>
    <name evidence="13" type="primary">lolB</name>
    <name evidence="14" type="ORF">SAMN05216387_101296</name>
</gene>
<comment type="similarity">
    <text evidence="2 13">Belongs to the LolB family.</text>
</comment>
<keyword evidence="10 13" id="KW-0143">Chaperone</keyword>
<evidence type="ECO:0000256" key="2">
    <source>
        <dbReference type="ARBA" id="ARBA00009696"/>
    </source>
</evidence>
<sequence>MINRAGVAPVQFMRFVLPWWSLFLCAPPFFAGCALTPPTHKNNVVRTIFTEPVAGTVDTKSANFLLSGRVAAKGGRENFSGGVQWRHAESEDEILLLSPLGQALAQIQLNPGGAYLITSDQQNYSAADVEGLTEQVLGWHLPLMGLQYWVQGINSPITASEIDLDIEGRVVGIRQDGWSIDYSSYFPVSAVHIAQTQAARPRLLLLKRGDLQIKLIIDTWNSDGN</sequence>
<evidence type="ECO:0000256" key="12">
    <source>
        <dbReference type="ARBA" id="ARBA00023288"/>
    </source>
</evidence>
<comment type="subunit">
    <text evidence="3 13">Monomer.</text>
</comment>
<dbReference type="InterPro" id="IPR029046">
    <property type="entry name" value="LolA/LolB/LppX"/>
</dbReference>
<dbReference type="GO" id="GO:0044874">
    <property type="term" value="P:lipoprotein localization to outer membrane"/>
    <property type="evidence" value="ECO:0007669"/>
    <property type="project" value="UniProtKB-UniRule"/>
</dbReference>